<organism evidence="4 5">
    <name type="scientific">Lentisphaera araneosa HTCC2155</name>
    <dbReference type="NCBI Taxonomy" id="313628"/>
    <lineage>
        <taxon>Bacteria</taxon>
        <taxon>Pseudomonadati</taxon>
        <taxon>Lentisphaerota</taxon>
        <taxon>Lentisphaeria</taxon>
        <taxon>Lentisphaerales</taxon>
        <taxon>Lentisphaeraceae</taxon>
        <taxon>Lentisphaera</taxon>
    </lineage>
</organism>
<evidence type="ECO:0000313" key="4">
    <source>
        <dbReference type="EMBL" id="EDM27048.1"/>
    </source>
</evidence>
<dbReference type="Pfam" id="PF07331">
    <property type="entry name" value="TctB"/>
    <property type="match status" value="1"/>
</dbReference>
<keyword evidence="2" id="KW-0472">Membrane</keyword>
<feature type="transmembrane region" description="Helical" evidence="2">
    <location>
        <begin position="382"/>
        <end position="405"/>
    </location>
</feature>
<keyword evidence="5" id="KW-1185">Reference proteome</keyword>
<dbReference type="InterPro" id="IPR009936">
    <property type="entry name" value="DUF1468"/>
</dbReference>
<feature type="transmembrane region" description="Helical" evidence="2">
    <location>
        <begin position="342"/>
        <end position="375"/>
    </location>
</feature>
<dbReference type="AlphaFoldDB" id="A6DN12"/>
<dbReference type="PANTHER" id="PTHR42928">
    <property type="entry name" value="TRICARBOXYLATE-BINDING PROTEIN"/>
    <property type="match status" value="1"/>
</dbReference>
<dbReference type="Gene3D" id="3.40.190.10">
    <property type="entry name" value="Periplasmic binding protein-like II"/>
    <property type="match status" value="1"/>
</dbReference>
<feature type="transmembrane region" description="Helical" evidence="2">
    <location>
        <begin position="304"/>
        <end position="322"/>
    </location>
</feature>
<dbReference type="RefSeq" id="WP_007279255.1">
    <property type="nucleotide sequence ID" value="NZ_ABCK01000012.1"/>
</dbReference>
<dbReference type="Pfam" id="PF03401">
    <property type="entry name" value="TctC"/>
    <property type="match status" value="1"/>
</dbReference>
<protein>
    <recommendedName>
        <fullName evidence="3">DUF1468 domain-containing protein</fullName>
    </recommendedName>
</protein>
<dbReference type="STRING" id="313628.LNTAR_07384"/>
<dbReference type="InterPro" id="IPR042100">
    <property type="entry name" value="Bug_dom1"/>
</dbReference>
<accession>A6DN12</accession>
<dbReference type="CDD" id="cd07012">
    <property type="entry name" value="PBP2_Bug_TTT"/>
    <property type="match status" value="1"/>
</dbReference>
<keyword evidence="2" id="KW-0812">Transmembrane</keyword>
<dbReference type="Proteomes" id="UP000004947">
    <property type="component" value="Unassembled WGS sequence"/>
</dbReference>
<dbReference type="eggNOG" id="COG3181">
    <property type="taxonomic scope" value="Bacteria"/>
</dbReference>
<gene>
    <name evidence="4" type="ORF">LNTAR_07384</name>
</gene>
<evidence type="ECO:0000259" key="3">
    <source>
        <dbReference type="Pfam" id="PF07331"/>
    </source>
</evidence>
<dbReference type="PANTHER" id="PTHR42928:SF5">
    <property type="entry name" value="BLR1237 PROTEIN"/>
    <property type="match status" value="1"/>
</dbReference>
<dbReference type="EMBL" id="ABCK01000012">
    <property type="protein sequence ID" value="EDM27048.1"/>
    <property type="molecule type" value="Genomic_DNA"/>
</dbReference>
<keyword evidence="2" id="KW-1133">Transmembrane helix</keyword>
<dbReference type="Gene3D" id="3.40.190.150">
    <property type="entry name" value="Bordetella uptake gene, domain 1"/>
    <property type="match status" value="1"/>
</dbReference>
<name>A6DN12_9BACT</name>
<reference evidence="4 5" key="1">
    <citation type="journal article" date="2010" name="J. Bacteriol.">
        <title>Genome sequence of Lentisphaera araneosa HTCC2155T, the type species of the order Lentisphaerales in the phylum Lentisphaerae.</title>
        <authorList>
            <person name="Thrash J.C."/>
            <person name="Cho J.C."/>
            <person name="Vergin K.L."/>
            <person name="Morris R.M."/>
            <person name="Giovannoni S.J."/>
        </authorList>
    </citation>
    <scope>NUCLEOTIDE SEQUENCE [LARGE SCALE GENOMIC DNA]</scope>
    <source>
        <strain evidence="4 5">HTCC2155</strain>
    </source>
</reference>
<evidence type="ECO:0000313" key="5">
    <source>
        <dbReference type="Proteomes" id="UP000004947"/>
    </source>
</evidence>
<comment type="caution">
    <text evidence="4">The sequence shown here is derived from an EMBL/GenBank/DDBJ whole genome shotgun (WGS) entry which is preliminary data.</text>
</comment>
<evidence type="ECO:0000256" key="2">
    <source>
        <dbReference type="SAM" id="Phobius"/>
    </source>
</evidence>
<sequence length="410" mass="44929">MCADNVENWPQRPVKVIVPFGAGGSSDTFTRQLIRVIKKENLLDQPLVVINVGGAGGTIGSRRVRHARPDGYTMLMLHEGILTAKHAGKAVYGAEAFEAVAATGKSPNIIAVKSESRFNSLKELMAEAKQSPNALNFAANIGAPSHFAGLILEKTEPGTLFNFVQYGGGAERYGAIMGGHVDMSVFSIDEYLRYKDGGLKAVAIFSQERHAAVPDLPTAIEQGFDMKSSIMNFWWMPKGTPEAIQNKMSEVIATAMQSEDMQNFMKTSRIESLTLSGGDLNREISDREQSISKVSMRKIDVLPLFERWIFGFVVFLAILAMLQKNKVKKEDPLWNARSLKVFALSAVYVCILSLTSLSYPLVSSAFVFALGLIIAEGKKPAYLKLAIFSLSLSFGLFFLFTRVLVVDLPG</sequence>
<proteinExistence type="inferred from homology"/>
<comment type="similarity">
    <text evidence="1">Belongs to the UPF0065 (bug) family.</text>
</comment>
<evidence type="ECO:0000256" key="1">
    <source>
        <dbReference type="ARBA" id="ARBA00006987"/>
    </source>
</evidence>
<dbReference type="InterPro" id="IPR005064">
    <property type="entry name" value="BUG"/>
</dbReference>
<feature type="domain" description="DUF1468" evidence="3">
    <location>
        <begin position="302"/>
        <end position="409"/>
    </location>
</feature>